<evidence type="ECO:0000256" key="2">
    <source>
        <dbReference type="ARBA" id="ARBA00022679"/>
    </source>
</evidence>
<dbReference type="InterPro" id="IPR036388">
    <property type="entry name" value="WH-like_DNA-bd_sf"/>
</dbReference>
<dbReference type="PROSITE" id="PS51683">
    <property type="entry name" value="SAM_OMT_II"/>
    <property type="match status" value="1"/>
</dbReference>
<evidence type="ECO:0000313" key="5">
    <source>
        <dbReference type="EMBL" id="MFF3573856.1"/>
    </source>
</evidence>
<keyword evidence="2" id="KW-0808">Transferase</keyword>
<protein>
    <recommendedName>
        <fullName evidence="4">O-methyltransferase dimerisation domain-containing protein</fullName>
    </recommendedName>
</protein>
<gene>
    <name evidence="5" type="ORF">ACFYXQ_39505</name>
</gene>
<dbReference type="PANTHER" id="PTHR43712:SF2">
    <property type="entry name" value="O-METHYLTRANSFERASE CICE"/>
    <property type="match status" value="1"/>
</dbReference>
<dbReference type="InterPro" id="IPR016461">
    <property type="entry name" value="COMT-like"/>
</dbReference>
<feature type="domain" description="O-methyltransferase dimerisation" evidence="4">
    <location>
        <begin position="43"/>
        <end position="102"/>
    </location>
</feature>
<organism evidence="5 6">
    <name type="scientific">Nocardia jiangxiensis</name>
    <dbReference type="NCBI Taxonomy" id="282685"/>
    <lineage>
        <taxon>Bacteria</taxon>
        <taxon>Bacillati</taxon>
        <taxon>Actinomycetota</taxon>
        <taxon>Actinomycetes</taxon>
        <taxon>Mycobacteriales</taxon>
        <taxon>Nocardiaceae</taxon>
        <taxon>Nocardia</taxon>
    </lineage>
</organism>
<evidence type="ECO:0000259" key="4">
    <source>
        <dbReference type="Pfam" id="PF08100"/>
    </source>
</evidence>
<dbReference type="RefSeq" id="WP_387406626.1">
    <property type="nucleotide sequence ID" value="NZ_JBIAQY010000022.1"/>
</dbReference>
<proteinExistence type="predicted"/>
<evidence type="ECO:0000256" key="3">
    <source>
        <dbReference type="ARBA" id="ARBA00022691"/>
    </source>
</evidence>
<dbReference type="Gene3D" id="1.10.10.10">
    <property type="entry name" value="Winged helix-like DNA-binding domain superfamily/Winged helix DNA-binding domain"/>
    <property type="match status" value="1"/>
</dbReference>
<dbReference type="Pfam" id="PF08100">
    <property type="entry name" value="Dimerisation"/>
    <property type="match status" value="1"/>
</dbReference>
<evidence type="ECO:0000256" key="1">
    <source>
        <dbReference type="ARBA" id="ARBA00022603"/>
    </source>
</evidence>
<reference evidence="5 6" key="1">
    <citation type="submission" date="2024-10" db="EMBL/GenBank/DDBJ databases">
        <title>The Natural Products Discovery Center: Release of the First 8490 Sequenced Strains for Exploring Actinobacteria Biosynthetic Diversity.</title>
        <authorList>
            <person name="Kalkreuter E."/>
            <person name="Kautsar S.A."/>
            <person name="Yang D."/>
            <person name="Bader C.D."/>
            <person name="Teijaro C.N."/>
            <person name="Fluegel L."/>
            <person name="Davis C.M."/>
            <person name="Simpson J.R."/>
            <person name="Lauterbach L."/>
            <person name="Steele A.D."/>
            <person name="Gui C."/>
            <person name="Meng S."/>
            <person name="Li G."/>
            <person name="Viehrig K."/>
            <person name="Ye F."/>
            <person name="Su P."/>
            <person name="Kiefer A.F."/>
            <person name="Nichols A."/>
            <person name="Cepeda A.J."/>
            <person name="Yan W."/>
            <person name="Fan B."/>
            <person name="Jiang Y."/>
            <person name="Adhikari A."/>
            <person name="Zheng C.-J."/>
            <person name="Schuster L."/>
            <person name="Cowan T.M."/>
            <person name="Smanski M.J."/>
            <person name="Chevrette M.G."/>
            <person name="De Carvalho L.P.S."/>
            <person name="Shen B."/>
        </authorList>
    </citation>
    <scope>NUCLEOTIDE SEQUENCE [LARGE SCALE GENOMIC DNA]</scope>
    <source>
        <strain evidence="5 6">NPDC002593</strain>
    </source>
</reference>
<dbReference type="InterPro" id="IPR012967">
    <property type="entry name" value="COMT_dimerisation"/>
</dbReference>
<dbReference type="PANTHER" id="PTHR43712">
    <property type="entry name" value="PUTATIVE (AFU_ORTHOLOGUE AFUA_4G14580)-RELATED"/>
    <property type="match status" value="1"/>
</dbReference>
<comment type="caution">
    <text evidence="5">The sequence shown here is derived from an EMBL/GenBank/DDBJ whole genome shotgun (WGS) entry which is preliminary data.</text>
</comment>
<dbReference type="InterPro" id="IPR036390">
    <property type="entry name" value="WH_DNA-bd_sf"/>
</dbReference>
<dbReference type="EMBL" id="JBIAQY010000022">
    <property type="protein sequence ID" value="MFF3573856.1"/>
    <property type="molecule type" value="Genomic_DNA"/>
</dbReference>
<dbReference type="Proteomes" id="UP001601992">
    <property type="component" value="Unassembled WGS sequence"/>
</dbReference>
<keyword evidence="6" id="KW-1185">Reference proteome</keyword>
<name>A0ABW6SC21_9NOCA</name>
<keyword evidence="3" id="KW-0949">S-adenosyl-L-methionine</keyword>
<evidence type="ECO:0000313" key="6">
    <source>
        <dbReference type="Proteomes" id="UP001601992"/>
    </source>
</evidence>
<sequence>MSIFSRRSRGALHYSTPTPGMRETLAEEISKDRQSARFLTAEANGYIFACCLRVVAQLGVADLLADGPVHVGHLAARVSADEEALYRVLRLLVTRGIFCETAAGVFVLMERGASLRSDSRFA</sequence>
<accession>A0ABW6SC21</accession>
<keyword evidence="1" id="KW-0489">Methyltransferase</keyword>
<dbReference type="SUPFAM" id="SSF46785">
    <property type="entry name" value="Winged helix' DNA-binding domain"/>
    <property type="match status" value="1"/>
</dbReference>